<organism evidence="2 3">
    <name type="scientific">Miscanthus lutarioriparius</name>
    <dbReference type="NCBI Taxonomy" id="422564"/>
    <lineage>
        <taxon>Eukaryota</taxon>
        <taxon>Viridiplantae</taxon>
        <taxon>Streptophyta</taxon>
        <taxon>Embryophyta</taxon>
        <taxon>Tracheophyta</taxon>
        <taxon>Spermatophyta</taxon>
        <taxon>Magnoliopsida</taxon>
        <taxon>Liliopsida</taxon>
        <taxon>Poales</taxon>
        <taxon>Poaceae</taxon>
        <taxon>PACMAD clade</taxon>
        <taxon>Panicoideae</taxon>
        <taxon>Andropogonodae</taxon>
        <taxon>Andropogoneae</taxon>
        <taxon>Saccharinae</taxon>
        <taxon>Miscanthus</taxon>
    </lineage>
</organism>
<comment type="caution">
    <text evidence="2">The sequence shown here is derived from an EMBL/GenBank/DDBJ whole genome shotgun (WGS) entry which is preliminary data.</text>
</comment>
<name>A0A811RW16_9POAL</name>
<proteinExistence type="predicted"/>
<sequence length="131" mass="14988">MGARATGVLFHAGRRRGLEKARWPADRGRQRSLEKARYNQKKSGGNTQGTRLDNHLSYFRPRKEASSSAISFSHPEGDTEKELAYFREFFGYFFLDERFPLLYLHKALNSIQHSVPGAPARVYSSKHSKQA</sequence>
<gene>
    <name evidence="2" type="ORF">NCGR_LOCUS57136</name>
</gene>
<protein>
    <submittedName>
        <fullName evidence="2">Uncharacterized protein</fullName>
    </submittedName>
</protein>
<accession>A0A811RW16</accession>
<feature type="compositionally biased region" description="Basic and acidic residues" evidence="1">
    <location>
        <begin position="20"/>
        <end position="37"/>
    </location>
</feature>
<feature type="compositionally biased region" description="Polar residues" evidence="1">
    <location>
        <begin position="41"/>
        <end position="51"/>
    </location>
</feature>
<evidence type="ECO:0000256" key="1">
    <source>
        <dbReference type="SAM" id="MobiDB-lite"/>
    </source>
</evidence>
<reference evidence="2" key="1">
    <citation type="submission" date="2020-10" db="EMBL/GenBank/DDBJ databases">
        <authorList>
            <person name="Han B."/>
            <person name="Lu T."/>
            <person name="Zhao Q."/>
            <person name="Huang X."/>
            <person name="Zhao Y."/>
        </authorList>
    </citation>
    <scope>NUCLEOTIDE SEQUENCE</scope>
</reference>
<dbReference type="AlphaFoldDB" id="A0A811RW16"/>
<keyword evidence="3" id="KW-1185">Reference proteome</keyword>
<evidence type="ECO:0000313" key="2">
    <source>
        <dbReference type="EMBL" id="CAD6333038.1"/>
    </source>
</evidence>
<dbReference type="Proteomes" id="UP000604825">
    <property type="component" value="Unassembled WGS sequence"/>
</dbReference>
<feature type="region of interest" description="Disordered" evidence="1">
    <location>
        <begin position="20"/>
        <end position="54"/>
    </location>
</feature>
<evidence type="ECO:0000313" key="3">
    <source>
        <dbReference type="Proteomes" id="UP000604825"/>
    </source>
</evidence>
<dbReference type="EMBL" id="CAJGYO010000017">
    <property type="protein sequence ID" value="CAD6333038.1"/>
    <property type="molecule type" value="Genomic_DNA"/>
</dbReference>